<evidence type="ECO:0000313" key="2">
    <source>
        <dbReference type="Proteomes" id="UP000758611"/>
    </source>
</evidence>
<dbReference type="AlphaFoldDB" id="A0A930E2N4"/>
<reference evidence="1" key="1">
    <citation type="submission" date="2020-04" db="EMBL/GenBank/DDBJ databases">
        <title>Deep metagenomics examines the oral microbiome during advanced dental caries in children, revealing novel taxa and co-occurrences with host molecules.</title>
        <authorList>
            <person name="Baker J.L."/>
            <person name="Morton J.T."/>
            <person name="Dinis M."/>
            <person name="Alvarez R."/>
            <person name="Tran N.C."/>
            <person name="Knight R."/>
            <person name="Edlund A."/>
        </authorList>
    </citation>
    <scope>NUCLEOTIDE SEQUENCE</scope>
    <source>
        <strain evidence="1">JCVI_23_bin.11</strain>
    </source>
</reference>
<protein>
    <submittedName>
        <fullName evidence="1">Uncharacterized protein</fullName>
    </submittedName>
</protein>
<dbReference type="RefSeq" id="WP_278476753.1">
    <property type="nucleotide sequence ID" value="NZ_JABZRE010000001.1"/>
</dbReference>
<gene>
    <name evidence="1" type="ORF">HXM94_00680</name>
</gene>
<name>A0A930E2N4_9FIRM</name>
<dbReference type="Proteomes" id="UP000758611">
    <property type="component" value="Unassembled WGS sequence"/>
</dbReference>
<organism evidence="1 2">
    <name type="scientific">Parvimonas micra</name>
    <dbReference type="NCBI Taxonomy" id="33033"/>
    <lineage>
        <taxon>Bacteria</taxon>
        <taxon>Bacillati</taxon>
        <taxon>Bacillota</taxon>
        <taxon>Tissierellia</taxon>
        <taxon>Tissierellales</taxon>
        <taxon>Peptoniphilaceae</taxon>
        <taxon>Parvimonas</taxon>
    </lineage>
</organism>
<proteinExistence type="predicted"/>
<dbReference type="EMBL" id="JABZRE010000001">
    <property type="protein sequence ID" value="MBF1306289.1"/>
    <property type="molecule type" value="Genomic_DNA"/>
</dbReference>
<evidence type="ECO:0000313" key="1">
    <source>
        <dbReference type="EMBL" id="MBF1306289.1"/>
    </source>
</evidence>
<accession>A0A930E2N4</accession>
<comment type="caution">
    <text evidence="1">The sequence shown here is derived from an EMBL/GenBank/DDBJ whole genome shotgun (WGS) entry which is preliminary data.</text>
</comment>
<sequence>MKKLLDENNDDRSELISEISKIVEEFDLSSAKKILFDNGDSFNEFVGRFHNILNKDDVWEESIIKPLEKLYKGVQEIPDCFTSFTKFIIESKKQKANYYFSEVTYFNSLIKKQERENNTSFDYSIVNSFTSRFTDFFHCNDDENYSINEKLFKIFWGEDAKDPNRSVGGIGLSLILKNQDFKTFIFNLVSYLSEFIDFIYKKENKKFLIVEESKKQLMFSNTKIPGDLVVFKFDLESPELSLFEFSMIVKKFSSKNPEIEFTNLIKMKMDLWQESFLASVLNPGVLTFFDFMENLAPLSLLSDEDILDGLLGKKMTLLELISLLKKIKPKDRIRIKELIIPLL</sequence>